<dbReference type="InParanoid" id="A0A078AA18"/>
<organism evidence="1 2">
    <name type="scientific">Stylonychia lemnae</name>
    <name type="common">Ciliate</name>
    <dbReference type="NCBI Taxonomy" id="5949"/>
    <lineage>
        <taxon>Eukaryota</taxon>
        <taxon>Sar</taxon>
        <taxon>Alveolata</taxon>
        <taxon>Ciliophora</taxon>
        <taxon>Intramacronucleata</taxon>
        <taxon>Spirotrichea</taxon>
        <taxon>Stichotrichia</taxon>
        <taxon>Sporadotrichida</taxon>
        <taxon>Oxytrichidae</taxon>
        <taxon>Stylonychinae</taxon>
        <taxon>Stylonychia</taxon>
    </lineage>
</organism>
<protein>
    <submittedName>
        <fullName evidence="1">Uncharacterized protein</fullName>
    </submittedName>
</protein>
<evidence type="ECO:0000313" key="2">
    <source>
        <dbReference type="Proteomes" id="UP000039865"/>
    </source>
</evidence>
<name>A0A078AA18_STYLE</name>
<dbReference type="EMBL" id="CCKQ01007379">
    <property type="protein sequence ID" value="CDW78736.1"/>
    <property type="molecule type" value="Genomic_DNA"/>
</dbReference>
<reference evidence="1 2" key="1">
    <citation type="submission" date="2014-06" db="EMBL/GenBank/DDBJ databases">
        <authorList>
            <person name="Swart Estienne"/>
        </authorList>
    </citation>
    <scope>NUCLEOTIDE SEQUENCE [LARGE SCALE GENOMIC DNA]</scope>
    <source>
        <strain evidence="1 2">130c</strain>
    </source>
</reference>
<sequence>MNISKTSGTKHRLAKFIKNLDVFGIPVSLTYKNEPHLKSFVGGLATMFLSQNIYYWQDNNGRSTQIKIRNRLETGKCNYGRLDIQPDTIDYLNIIKSYECPQNFNFQLQGSYSAEASRQIQVGVFPCNQTFLDIKYNKTKKCKSIEEQYRVDYFNIQEMRLDGGVQNAFIALTLQIDDTVKVINLKSLYQYQKEEKIEDNNSLGRPNSSSQRGFKKKLQDDVFYACLRRKGLLKEFGTYHQARDKLYQNGIQKISKELDIRYIVKELRNIKFVQKVLLNKYQRSMVQYFKGNLLNEAVEKKSTLSADKLLLFLRKTLLKSNQNTFDKRLLKSIELTQEENLQFQDIFKSKVNGKPQHIGSAIKDGVQEQTQVCSPLKLNERLKISPEIRLVSTLYNTIDQDQTLKQEKIDIQPNFPSTCNQKITLGEIQDNLSISEISENDLNNQNAEDTYNRYRKHDINRSIEQKETKYFNF</sequence>
<gene>
    <name evidence="1" type="primary">Contig5265.g5642</name>
    <name evidence="1" type="ORF">STYLEM_7720</name>
</gene>
<accession>A0A078AA18</accession>
<keyword evidence="2" id="KW-1185">Reference proteome</keyword>
<dbReference type="OrthoDB" id="289811at2759"/>
<dbReference type="Proteomes" id="UP000039865">
    <property type="component" value="Unassembled WGS sequence"/>
</dbReference>
<proteinExistence type="predicted"/>
<evidence type="ECO:0000313" key="1">
    <source>
        <dbReference type="EMBL" id="CDW78736.1"/>
    </source>
</evidence>
<dbReference type="AlphaFoldDB" id="A0A078AA18"/>